<proteinExistence type="predicted"/>
<gene>
    <name evidence="2" type="ORF">LAESUDRAFT_726294</name>
</gene>
<feature type="compositionally biased region" description="Basic and acidic residues" evidence="1">
    <location>
        <begin position="116"/>
        <end position="132"/>
    </location>
</feature>
<keyword evidence="3" id="KW-1185">Reference proteome</keyword>
<name>A0A165E1U7_9APHY</name>
<feature type="compositionally biased region" description="Polar residues" evidence="1">
    <location>
        <begin position="78"/>
        <end position="87"/>
    </location>
</feature>
<dbReference type="EMBL" id="KV427626">
    <property type="protein sequence ID" value="KZT06082.1"/>
    <property type="molecule type" value="Genomic_DNA"/>
</dbReference>
<dbReference type="GeneID" id="63826030"/>
<evidence type="ECO:0000256" key="1">
    <source>
        <dbReference type="SAM" id="MobiDB-lite"/>
    </source>
</evidence>
<dbReference type="OrthoDB" id="2804726at2759"/>
<sequence>MATPTRLVDMPVSHSVDGHQIALRRSVRLLVRNSSPSGPSAAGGSRRRRSSRSKVDSSSSHGTSRSRSRKATGRPSKATRSLITNRARQPGVKLTQSGTRPHARLAGFETKFVPRPKLDVPRKRRRGPDLPDHATAGPLPLAPDLDELFRTPRALRALKRQRLSLSDGLGHTLASPIVAADQSTNIPRLSDDNLAAAEGTDGGVASDSALAADVARAAQKDARFRKEASRKLSPSGSGVTERASMPDGGREELDQHVGSDGMATETGGSDLDVTLPLAGEPSFPSLPFEDRRLCESQNVCPEASRPESASAEIKLPTVPAVPSFIENETLPAIASSSRTNVQQASVASTSQVPLPTPPPQPVPAPARTLKAETCDANIWKIAMQERVSYLYRRYGRDVIAKTVAADAERCAPPTEFRLYTPASYSERESDSEAFDESLIDIEMDFDDDDLWDEDDEDDDEDLMDVEDNATDGFEDKQVDATDDTSHVQSVMASNASGASSIPSTPTAPVVSFQLPRLGSIRVPYLDSSPLLTPDGRTFMGRGTPVDKQRRLEWANIPRPAVQVQYTQEEWFTAFMPASPFIPRAPSTGDLSYMDSQAVGAFCCTQQGTYSTQGTLMSSYGMGAGSPSISYSSPSQTQSWLDPSLNPSLSAHGLAAPPDAGTSMMNENFIALAVSAGVSGAAQSAPGCALHTTFLQCLMASSAGCMMSLAGASAPSPSPSSPAPPSVPSPFACNVEASTLPASAAVASTAVYDVAVEPVPVQASSTLSHALG</sequence>
<evidence type="ECO:0000313" key="3">
    <source>
        <dbReference type="Proteomes" id="UP000076871"/>
    </source>
</evidence>
<feature type="compositionally biased region" description="Basic and acidic residues" evidence="1">
    <location>
        <begin position="248"/>
        <end position="257"/>
    </location>
</feature>
<dbReference type="STRING" id="1314785.A0A165E1U7"/>
<feature type="region of interest" description="Disordered" evidence="1">
    <location>
        <begin position="30"/>
        <end position="141"/>
    </location>
</feature>
<reference evidence="2 3" key="1">
    <citation type="journal article" date="2016" name="Mol. Biol. Evol.">
        <title>Comparative Genomics of Early-Diverging Mushroom-Forming Fungi Provides Insights into the Origins of Lignocellulose Decay Capabilities.</title>
        <authorList>
            <person name="Nagy L.G."/>
            <person name="Riley R."/>
            <person name="Tritt A."/>
            <person name="Adam C."/>
            <person name="Daum C."/>
            <person name="Floudas D."/>
            <person name="Sun H."/>
            <person name="Yadav J.S."/>
            <person name="Pangilinan J."/>
            <person name="Larsson K.H."/>
            <person name="Matsuura K."/>
            <person name="Barry K."/>
            <person name="Labutti K."/>
            <person name="Kuo R."/>
            <person name="Ohm R.A."/>
            <person name="Bhattacharya S.S."/>
            <person name="Shirouzu T."/>
            <person name="Yoshinaga Y."/>
            <person name="Martin F.M."/>
            <person name="Grigoriev I.V."/>
            <person name="Hibbett D.S."/>
        </authorList>
    </citation>
    <scope>NUCLEOTIDE SEQUENCE [LARGE SCALE GENOMIC DNA]</scope>
    <source>
        <strain evidence="2 3">93-53</strain>
    </source>
</reference>
<dbReference type="Proteomes" id="UP000076871">
    <property type="component" value="Unassembled WGS sequence"/>
</dbReference>
<dbReference type="AlphaFoldDB" id="A0A165E1U7"/>
<protein>
    <submittedName>
        <fullName evidence="2">Uncharacterized protein</fullName>
    </submittedName>
</protein>
<dbReference type="InParanoid" id="A0A165E1U7"/>
<evidence type="ECO:0000313" key="2">
    <source>
        <dbReference type="EMBL" id="KZT06082.1"/>
    </source>
</evidence>
<feature type="region of interest" description="Disordered" evidence="1">
    <location>
        <begin position="223"/>
        <end position="280"/>
    </location>
</feature>
<dbReference type="RefSeq" id="XP_040763822.1">
    <property type="nucleotide sequence ID" value="XM_040909001.1"/>
</dbReference>
<feature type="compositionally biased region" description="Low complexity" evidence="1">
    <location>
        <begin position="30"/>
        <end position="44"/>
    </location>
</feature>
<organism evidence="2 3">
    <name type="scientific">Laetiporus sulphureus 93-53</name>
    <dbReference type="NCBI Taxonomy" id="1314785"/>
    <lineage>
        <taxon>Eukaryota</taxon>
        <taxon>Fungi</taxon>
        <taxon>Dikarya</taxon>
        <taxon>Basidiomycota</taxon>
        <taxon>Agaricomycotina</taxon>
        <taxon>Agaricomycetes</taxon>
        <taxon>Polyporales</taxon>
        <taxon>Laetiporus</taxon>
    </lineage>
</organism>
<accession>A0A165E1U7</accession>